<dbReference type="SMART" id="SM00422">
    <property type="entry name" value="HTH_MERR"/>
    <property type="match status" value="1"/>
</dbReference>
<organism evidence="3 4">
    <name type="scientific">Actinacidiphila oryziradicis</name>
    <dbReference type="NCBI Taxonomy" id="2571141"/>
    <lineage>
        <taxon>Bacteria</taxon>
        <taxon>Bacillati</taxon>
        <taxon>Actinomycetota</taxon>
        <taxon>Actinomycetes</taxon>
        <taxon>Kitasatosporales</taxon>
        <taxon>Streptomycetaceae</taxon>
        <taxon>Actinacidiphila</taxon>
    </lineage>
</organism>
<proteinExistence type="predicted"/>
<dbReference type="GO" id="GO:0003700">
    <property type="term" value="F:DNA-binding transcription factor activity"/>
    <property type="evidence" value="ECO:0007669"/>
    <property type="project" value="InterPro"/>
</dbReference>
<dbReference type="InterPro" id="IPR000551">
    <property type="entry name" value="MerR-type_HTH_dom"/>
</dbReference>
<name>A0A4U0T8E8_9ACTN</name>
<dbReference type="InterPro" id="IPR009061">
    <property type="entry name" value="DNA-bd_dom_put_sf"/>
</dbReference>
<accession>A0A4U0T8E8</accession>
<gene>
    <name evidence="3" type="ORF">FCI23_16105</name>
</gene>
<dbReference type="OrthoDB" id="5242095at2"/>
<dbReference type="PANTHER" id="PTHR30204:SF98">
    <property type="entry name" value="HTH-TYPE TRANSCRIPTIONAL REGULATOR ADHR"/>
    <property type="match status" value="1"/>
</dbReference>
<feature type="domain" description="HTH merR-type" evidence="2">
    <location>
        <begin position="1"/>
        <end position="72"/>
    </location>
</feature>
<dbReference type="Pfam" id="PF13411">
    <property type="entry name" value="MerR_1"/>
    <property type="match status" value="1"/>
</dbReference>
<dbReference type="PROSITE" id="PS50937">
    <property type="entry name" value="HTH_MERR_2"/>
    <property type="match status" value="1"/>
</dbReference>
<dbReference type="Proteomes" id="UP000305778">
    <property type="component" value="Unassembled WGS sequence"/>
</dbReference>
<dbReference type="AlphaFoldDB" id="A0A4U0T8E8"/>
<dbReference type="InterPro" id="IPR047057">
    <property type="entry name" value="MerR_fam"/>
</dbReference>
<dbReference type="GO" id="GO:0003677">
    <property type="term" value="F:DNA binding"/>
    <property type="evidence" value="ECO:0007669"/>
    <property type="project" value="UniProtKB-KW"/>
</dbReference>
<dbReference type="EMBL" id="SUMC01000013">
    <property type="protein sequence ID" value="TKA10515.1"/>
    <property type="molecule type" value="Genomic_DNA"/>
</dbReference>
<sequence>MTFYSPRQVVEKTGFSWDTIRYYERIGLLHQIDRTAGGRRRFTEIDVLWLLLLRCLRDTGMPIAEMLHFVKLTRSGDDTVPERLALLEEHDHRVEKQIARLRADQEQIRRKVRLCRSKLEIQDDNLASDESAGP</sequence>
<keyword evidence="4" id="KW-1185">Reference proteome</keyword>
<evidence type="ECO:0000313" key="4">
    <source>
        <dbReference type="Proteomes" id="UP000305778"/>
    </source>
</evidence>
<dbReference type="Gene3D" id="1.10.1660.10">
    <property type="match status" value="1"/>
</dbReference>
<dbReference type="SUPFAM" id="SSF46955">
    <property type="entry name" value="Putative DNA-binding domain"/>
    <property type="match status" value="1"/>
</dbReference>
<evidence type="ECO:0000313" key="3">
    <source>
        <dbReference type="EMBL" id="TKA10515.1"/>
    </source>
</evidence>
<evidence type="ECO:0000256" key="1">
    <source>
        <dbReference type="ARBA" id="ARBA00023125"/>
    </source>
</evidence>
<reference evidence="3 4" key="1">
    <citation type="submission" date="2019-04" db="EMBL/GenBank/DDBJ databases">
        <title>Streptomyces oryziradicis sp. nov., a novel actinomycete isolated from rhizosphere soil of rice (Oryza sativa L.).</title>
        <authorList>
            <person name="Li C."/>
        </authorList>
    </citation>
    <scope>NUCLEOTIDE SEQUENCE [LARGE SCALE GENOMIC DNA]</scope>
    <source>
        <strain evidence="3 4">NEAU-C40</strain>
    </source>
</reference>
<dbReference type="PANTHER" id="PTHR30204">
    <property type="entry name" value="REDOX-CYCLING DRUG-SENSING TRANSCRIPTIONAL ACTIVATOR SOXR"/>
    <property type="match status" value="1"/>
</dbReference>
<keyword evidence="1" id="KW-0238">DNA-binding</keyword>
<evidence type="ECO:0000259" key="2">
    <source>
        <dbReference type="PROSITE" id="PS50937"/>
    </source>
</evidence>
<comment type="caution">
    <text evidence="3">The sequence shown here is derived from an EMBL/GenBank/DDBJ whole genome shotgun (WGS) entry which is preliminary data.</text>
</comment>
<protein>
    <submittedName>
        <fullName evidence="3">MerR family transcriptional regulator</fullName>
    </submittedName>
</protein>
<dbReference type="CDD" id="cd01109">
    <property type="entry name" value="HTH_YyaN"/>
    <property type="match status" value="1"/>
</dbReference>
<dbReference type="RefSeq" id="WP_136724586.1">
    <property type="nucleotide sequence ID" value="NZ_SUMC01000013.1"/>
</dbReference>